<dbReference type="PANTHER" id="PTHR35528:SF3">
    <property type="entry name" value="BLL1675 PROTEIN"/>
    <property type="match status" value="1"/>
</dbReference>
<dbReference type="InterPro" id="IPR012337">
    <property type="entry name" value="RNaseH-like_sf"/>
</dbReference>
<gene>
    <name evidence="6" type="ORF">PUT78_21630</name>
</gene>
<evidence type="ECO:0000256" key="1">
    <source>
        <dbReference type="ARBA" id="ARBA00002286"/>
    </source>
</evidence>
<keyword evidence="4" id="KW-0233">DNA recombination</keyword>
<dbReference type="Proteomes" id="UP001431784">
    <property type="component" value="Unassembled WGS sequence"/>
</dbReference>
<evidence type="ECO:0000313" key="7">
    <source>
        <dbReference type="Proteomes" id="UP001431784"/>
    </source>
</evidence>
<comment type="function">
    <text evidence="1">Involved in the transposition of the insertion sequence.</text>
</comment>
<comment type="caution">
    <text evidence="6">The sequence shown here is derived from an EMBL/GenBank/DDBJ whole genome shotgun (WGS) entry which is preliminary data.</text>
</comment>
<keyword evidence="3" id="KW-0238">DNA-binding</keyword>
<evidence type="ECO:0000313" key="6">
    <source>
        <dbReference type="EMBL" id="MDD7973665.1"/>
    </source>
</evidence>
<dbReference type="InterPro" id="IPR052183">
    <property type="entry name" value="IS_Transposase"/>
</dbReference>
<dbReference type="PANTHER" id="PTHR35528">
    <property type="entry name" value="BLL1675 PROTEIN"/>
    <property type="match status" value="1"/>
</dbReference>
<dbReference type="InterPro" id="IPR036397">
    <property type="entry name" value="RNaseH_sf"/>
</dbReference>
<protein>
    <submittedName>
        <fullName evidence="6">IS6 family transposase</fullName>
    </submittedName>
</protein>
<name>A0ABT5TEX7_9RHOB</name>
<dbReference type="InterPro" id="IPR032874">
    <property type="entry name" value="DDE_dom"/>
</dbReference>
<dbReference type="Gene3D" id="3.30.420.10">
    <property type="entry name" value="Ribonuclease H-like superfamily/Ribonuclease H"/>
    <property type="match status" value="1"/>
</dbReference>
<evidence type="ECO:0000256" key="4">
    <source>
        <dbReference type="ARBA" id="ARBA00023172"/>
    </source>
</evidence>
<dbReference type="EMBL" id="JAQZSM010000046">
    <property type="protein sequence ID" value="MDD7973665.1"/>
    <property type="molecule type" value="Genomic_DNA"/>
</dbReference>
<keyword evidence="2" id="KW-0815">Transposition</keyword>
<accession>A0ABT5TEX7</accession>
<dbReference type="NCBIfam" id="NF033587">
    <property type="entry name" value="transpos_IS6"/>
    <property type="match status" value="1"/>
</dbReference>
<keyword evidence="7" id="KW-1185">Reference proteome</keyword>
<evidence type="ECO:0000256" key="2">
    <source>
        <dbReference type="ARBA" id="ARBA00022578"/>
    </source>
</evidence>
<evidence type="ECO:0000259" key="5">
    <source>
        <dbReference type="Pfam" id="PF13610"/>
    </source>
</evidence>
<reference evidence="6" key="1">
    <citation type="submission" date="2023-02" db="EMBL/GenBank/DDBJ databases">
        <title>Description of Roseinatronobacter alkalisoli sp. nov., an alkaliphilic bacerium isolated from soda soil.</title>
        <authorList>
            <person name="Wei W."/>
        </authorList>
    </citation>
    <scope>NUCLEOTIDE SEQUENCE</scope>
    <source>
        <strain evidence="6">HJB301</strain>
    </source>
</reference>
<dbReference type="RefSeq" id="WP_274354330.1">
    <property type="nucleotide sequence ID" value="NZ_JAQZSM010000046.1"/>
</dbReference>
<feature type="domain" description="DDE" evidence="5">
    <location>
        <begin position="75"/>
        <end position="213"/>
    </location>
</feature>
<dbReference type="SUPFAM" id="SSF53098">
    <property type="entry name" value="Ribonuclease H-like"/>
    <property type="match status" value="1"/>
</dbReference>
<organism evidence="6 7">
    <name type="scientific">Roseinatronobacter alkalisoli</name>
    <dbReference type="NCBI Taxonomy" id="3028235"/>
    <lineage>
        <taxon>Bacteria</taxon>
        <taxon>Pseudomonadati</taxon>
        <taxon>Pseudomonadota</taxon>
        <taxon>Alphaproteobacteria</taxon>
        <taxon>Rhodobacterales</taxon>
        <taxon>Paracoccaceae</taxon>
        <taxon>Roseinatronobacter</taxon>
    </lineage>
</organism>
<dbReference type="Pfam" id="PF13610">
    <property type="entry name" value="DDE_Tnp_IS240"/>
    <property type="match status" value="1"/>
</dbReference>
<evidence type="ECO:0000256" key="3">
    <source>
        <dbReference type="ARBA" id="ARBA00023125"/>
    </source>
</evidence>
<sequence>MPRKSPFRYHRFPRGIILCAVRWYLRYPLSYQDVVDLLAERDITVDRSTVFRWVQKFGPEITKRTEKHLRRASLDWHVDETYIRVSGKWRYLWRAIDANGQMVGFRLTVRRDAKAAKAFLNKAIERVRLHRPVTICTDKAQAYRRVIREIIHRYDPHFDSIRHIDRKWQNNRIGSDHAAMKRLLGYRQSFRSLPTAKATLSGIETIRTIKRNHLDHKQPGVRGEIAFIDRLFETVA</sequence>
<proteinExistence type="predicted"/>
<dbReference type="InterPro" id="IPR047930">
    <property type="entry name" value="Transpos_IS6"/>
</dbReference>